<proteinExistence type="predicted"/>
<evidence type="ECO:0000313" key="8">
    <source>
        <dbReference type="Proteomes" id="UP000324611"/>
    </source>
</evidence>
<protein>
    <recommendedName>
        <fullName evidence="6">O-antigen ligase-related domain-containing protein</fullName>
    </recommendedName>
</protein>
<sequence>MEKSLLYIALFLLIMSSGGVLPIMLGGVVFFLLIMVLLGLTLVLRSGYNQTALVRCGSFFFMAIIILITFQLKNTHQLIDEEFPNFLFRFFIAWLAVLCFRLSGRNMEDMIYKLLQVIAWHALLNFFIQFAVGPFLMDIDLEILKVKTFSFIFFYESLFDFAGGSIFRNQGLFWEPGVLAIYLNLLFYISILRKKNVFVGVLSAFLIFTTFSTTGLMLLVVQSLVIFKGVIRKNIAYIVPLLLLCIPILPFILDNFQSKLQDDNGSFLVRAYDYMVSLNMIKDNWLTGVGFGNDVYLKAQESSSFFQSAELLEVRRNSNSIMLLFVSFGIPVGIIVMRYLFLQRAIMGNRWLLLFMVVVGLSSEPLIFTGFFMMMIISGAVRPGLSTSAASPPALPA</sequence>
<comment type="subcellular location">
    <subcellularLocation>
        <location evidence="1">Membrane</location>
        <topology evidence="1">Multi-pass membrane protein</topology>
    </subcellularLocation>
</comment>
<dbReference type="EMBL" id="VUOC01000001">
    <property type="protein sequence ID" value="KAA2245358.1"/>
    <property type="molecule type" value="Genomic_DNA"/>
</dbReference>
<accession>A0A5B2W397</accession>
<organism evidence="7 8">
    <name type="scientific">Chitinophaga agrisoli</name>
    <dbReference type="NCBI Taxonomy" id="2607653"/>
    <lineage>
        <taxon>Bacteria</taxon>
        <taxon>Pseudomonadati</taxon>
        <taxon>Bacteroidota</taxon>
        <taxon>Chitinophagia</taxon>
        <taxon>Chitinophagales</taxon>
        <taxon>Chitinophagaceae</taxon>
        <taxon>Chitinophaga</taxon>
    </lineage>
</organism>
<name>A0A5B2W397_9BACT</name>
<keyword evidence="2 5" id="KW-0812">Transmembrane</keyword>
<reference evidence="7 8" key="1">
    <citation type="submission" date="2019-09" db="EMBL/GenBank/DDBJ databases">
        <title>Chitinophaga ginsengihumi sp. nov., isolated from soil of ginseng rhizosphere.</title>
        <authorList>
            <person name="Lee J."/>
        </authorList>
    </citation>
    <scope>NUCLEOTIDE SEQUENCE [LARGE SCALE GENOMIC DNA]</scope>
    <source>
        <strain evidence="7 8">BN140078</strain>
    </source>
</reference>
<feature type="transmembrane region" description="Helical" evidence="5">
    <location>
        <begin position="172"/>
        <end position="191"/>
    </location>
</feature>
<dbReference type="InterPro" id="IPR007016">
    <property type="entry name" value="O-antigen_ligase-rel_domated"/>
</dbReference>
<feature type="transmembrane region" description="Helical" evidence="5">
    <location>
        <begin position="83"/>
        <end position="102"/>
    </location>
</feature>
<comment type="caution">
    <text evidence="7">The sequence shown here is derived from an EMBL/GenBank/DDBJ whole genome shotgun (WGS) entry which is preliminary data.</text>
</comment>
<keyword evidence="4 5" id="KW-0472">Membrane</keyword>
<feature type="transmembrane region" description="Helical" evidence="5">
    <location>
        <begin position="114"/>
        <end position="137"/>
    </location>
</feature>
<feature type="transmembrane region" description="Helical" evidence="5">
    <location>
        <begin position="197"/>
        <end position="227"/>
    </location>
</feature>
<keyword evidence="8" id="KW-1185">Reference proteome</keyword>
<feature type="transmembrane region" description="Helical" evidence="5">
    <location>
        <begin position="234"/>
        <end position="253"/>
    </location>
</feature>
<feature type="transmembrane region" description="Helical" evidence="5">
    <location>
        <begin position="52"/>
        <end position="71"/>
    </location>
</feature>
<dbReference type="RefSeq" id="WP_149836747.1">
    <property type="nucleotide sequence ID" value="NZ_VUOC01000001.1"/>
</dbReference>
<evidence type="ECO:0000259" key="6">
    <source>
        <dbReference type="Pfam" id="PF04932"/>
    </source>
</evidence>
<dbReference type="Pfam" id="PF04932">
    <property type="entry name" value="Wzy_C"/>
    <property type="match status" value="1"/>
</dbReference>
<feature type="domain" description="O-antigen ligase-related" evidence="6">
    <location>
        <begin position="199"/>
        <end position="336"/>
    </location>
</feature>
<reference evidence="7 8" key="2">
    <citation type="submission" date="2019-09" db="EMBL/GenBank/DDBJ databases">
        <authorList>
            <person name="Jin C."/>
        </authorList>
    </citation>
    <scope>NUCLEOTIDE SEQUENCE [LARGE SCALE GENOMIC DNA]</scope>
    <source>
        <strain evidence="7 8">BN140078</strain>
    </source>
</reference>
<evidence type="ECO:0000256" key="5">
    <source>
        <dbReference type="SAM" id="Phobius"/>
    </source>
</evidence>
<keyword evidence="3 5" id="KW-1133">Transmembrane helix</keyword>
<feature type="transmembrane region" description="Helical" evidence="5">
    <location>
        <begin position="149"/>
        <end position="167"/>
    </location>
</feature>
<dbReference type="GO" id="GO:0016020">
    <property type="term" value="C:membrane"/>
    <property type="evidence" value="ECO:0007669"/>
    <property type="project" value="UniProtKB-SubCell"/>
</dbReference>
<dbReference type="Proteomes" id="UP000324611">
    <property type="component" value="Unassembled WGS sequence"/>
</dbReference>
<evidence type="ECO:0000313" key="7">
    <source>
        <dbReference type="EMBL" id="KAA2245358.1"/>
    </source>
</evidence>
<feature type="transmembrane region" description="Helical" evidence="5">
    <location>
        <begin position="321"/>
        <end position="341"/>
    </location>
</feature>
<evidence type="ECO:0000256" key="1">
    <source>
        <dbReference type="ARBA" id="ARBA00004141"/>
    </source>
</evidence>
<feature type="transmembrane region" description="Helical" evidence="5">
    <location>
        <begin position="28"/>
        <end position="45"/>
    </location>
</feature>
<feature type="transmembrane region" description="Helical" evidence="5">
    <location>
        <begin position="353"/>
        <end position="377"/>
    </location>
</feature>
<evidence type="ECO:0000256" key="4">
    <source>
        <dbReference type="ARBA" id="ARBA00023136"/>
    </source>
</evidence>
<evidence type="ECO:0000256" key="3">
    <source>
        <dbReference type="ARBA" id="ARBA00022989"/>
    </source>
</evidence>
<gene>
    <name evidence="7" type="ORF">F0L74_05185</name>
</gene>
<evidence type="ECO:0000256" key="2">
    <source>
        <dbReference type="ARBA" id="ARBA00022692"/>
    </source>
</evidence>
<dbReference type="AlphaFoldDB" id="A0A5B2W397"/>